<comment type="caution">
    <text evidence="2">The sequence shown here is derived from an EMBL/GenBank/DDBJ whole genome shotgun (WGS) entry which is preliminary data.</text>
</comment>
<evidence type="ECO:0000256" key="1">
    <source>
        <dbReference type="SAM" id="MobiDB-lite"/>
    </source>
</evidence>
<proteinExistence type="predicted"/>
<dbReference type="Proteomes" id="UP000826656">
    <property type="component" value="Unassembled WGS sequence"/>
</dbReference>
<gene>
    <name evidence="2" type="ORF">KY290_024356</name>
</gene>
<protein>
    <submittedName>
        <fullName evidence="2">Uncharacterized protein</fullName>
    </submittedName>
</protein>
<sequence>MSGKSVNAPISPIALVSDEETEESMFRKFVETRERIAVAKSRLAILDQTEWMLRERIIEVDMKTTSVKRKIAKIDQEIRNITKVSARIPEIERDIKKLNFGNAPTMRGKGKTKVGSDDESTGSSPYS</sequence>
<keyword evidence="3" id="KW-1185">Reference proteome</keyword>
<feature type="region of interest" description="Disordered" evidence="1">
    <location>
        <begin position="100"/>
        <end position="127"/>
    </location>
</feature>
<accession>A0ABQ7USI2</accession>
<name>A0ABQ7USI2_SOLTU</name>
<evidence type="ECO:0000313" key="3">
    <source>
        <dbReference type="Proteomes" id="UP000826656"/>
    </source>
</evidence>
<dbReference type="EMBL" id="JAIVGD010000018">
    <property type="protein sequence ID" value="KAH0754086.1"/>
    <property type="molecule type" value="Genomic_DNA"/>
</dbReference>
<reference evidence="2 3" key="1">
    <citation type="journal article" date="2021" name="bioRxiv">
        <title>Chromosome-scale and haplotype-resolved genome assembly of a tetraploid potato cultivar.</title>
        <authorList>
            <person name="Sun H."/>
            <person name="Jiao W.-B."/>
            <person name="Krause K."/>
            <person name="Campoy J.A."/>
            <person name="Goel M."/>
            <person name="Folz-Donahue K."/>
            <person name="Kukat C."/>
            <person name="Huettel B."/>
            <person name="Schneeberger K."/>
        </authorList>
    </citation>
    <scope>NUCLEOTIDE SEQUENCE [LARGE SCALE GENOMIC DNA]</scope>
    <source>
        <strain evidence="2">SolTubOtavaFocal</strain>
        <tissue evidence="2">Leaves</tissue>
    </source>
</reference>
<organism evidence="2 3">
    <name type="scientific">Solanum tuberosum</name>
    <name type="common">Potato</name>
    <dbReference type="NCBI Taxonomy" id="4113"/>
    <lineage>
        <taxon>Eukaryota</taxon>
        <taxon>Viridiplantae</taxon>
        <taxon>Streptophyta</taxon>
        <taxon>Embryophyta</taxon>
        <taxon>Tracheophyta</taxon>
        <taxon>Spermatophyta</taxon>
        <taxon>Magnoliopsida</taxon>
        <taxon>eudicotyledons</taxon>
        <taxon>Gunneridae</taxon>
        <taxon>Pentapetalae</taxon>
        <taxon>asterids</taxon>
        <taxon>lamiids</taxon>
        <taxon>Solanales</taxon>
        <taxon>Solanaceae</taxon>
        <taxon>Solanoideae</taxon>
        <taxon>Solaneae</taxon>
        <taxon>Solanum</taxon>
    </lineage>
</organism>
<evidence type="ECO:0000313" key="2">
    <source>
        <dbReference type="EMBL" id="KAH0754086.1"/>
    </source>
</evidence>